<dbReference type="OrthoDB" id="2396460at2759"/>
<dbReference type="EMBL" id="PQFF01000445">
    <property type="protein sequence ID" value="RHZ49722.1"/>
    <property type="molecule type" value="Genomic_DNA"/>
</dbReference>
<sequence>MEIVELSDDKQTEEGYDTQQIHLFSLLEDLPPKDIIITYKVQWCNCVHVNFVIILTDRSHLCTCMLLINFGLTLYNNEKIQDLHLDEQPYIVNTGSIKNEGSSCPMLFPMRHITNICGCDIFSSEVRYTVQKRRDYGETFGLARKVVWSAVEAGSESIYRLKKCLNEWSAEEQRLVRIKDNNKENFNPDQVENPIERRQKG</sequence>
<reference evidence="2 3" key="1">
    <citation type="submission" date="2018-08" db="EMBL/GenBank/DDBJ databases">
        <title>Genome and evolution of the arbuscular mycorrhizal fungus Diversispora epigaea (formerly Glomus versiforme) and its bacterial endosymbionts.</title>
        <authorList>
            <person name="Sun X."/>
            <person name="Fei Z."/>
            <person name="Harrison M."/>
        </authorList>
    </citation>
    <scope>NUCLEOTIDE SEQUENCE [LARGE SCALE GENOMIC DNA]</scope>
    <source>
        <strain evidence="2 3">IT104</strain>
    </source>
</reference>
<protein>
    <submittedName>
        <fullName evidence="2">Uncharacterized protein</fullName>
    </submittedName>
</protein>
<proteinExistence type="predicted"/>
<evidence type="ECO:0000313" key="3">
    <source>
        <dbReference type="Proteomes" id="UP000266861"/>
    </source>
</evidence>
<evidence type="ECO:0000313" key="2">
    <source>
        <dbReference type="EMBL" id="RHZ49722.1"/>
    </source>
</evidence>
<name>A0A397GFC5_9GLOM</name>
<evidence type="ECO:0000256" key="1">
    <source>
        <dbReference type="SAM" id="MobiDB-lite"/>
    </source>
</evidence>
<dbReference type="Proteomes" id="UP000266861">
    <property type="component" value="Unassembled WGS sequence"/>
</dbReference>
<comment type="caution">
    <text evidence="2">The sequence shown here is derived from an EMBL/GenBank/DDBJ whole genome shotgun (WGS) entry which is preliminary data.</text>
</comment>
<keyword evidence="3" id="KW-1185">Reference proteome</keyword>
<gene>
    <name evidence="2" type="ORF">Glove_515g2</name>
</gene>
<feature type="region of interest" description="Disordered" evidence="1">
    <location>
        <begin position="181"/>
        <end position="201"/>
    </location>
</feature>
<accession>A0A397GFC5</accession>
<dbReference type="AlphaFoldDB" id="A0A397GFC5"/>
<organism evidence="2 3">
    <name type="scientific">Diversispora epigaea</name>
    <dbReference type="NCBI Taxonomy" id="1348612"/>
    <lineage>
        <taxon>Eukaryota</taxon>
        <taxon>Fungi</taxon>
        <taxon>Fungi incertae sedis</taxon>
        <taxon>Mucoromycota</taxon>
        <taxon>Glomeromycotina</taxon>
        <taxon>Glomeromycetes</taxon>
        <taxon>Diversisporales</taxon>
        <taxon>Diversisporaceae</taxon>
        <taxon>Diversispora</taxon>
    </lineage>
</organism>